<evidence type="ECO:0000313" key="2">
    <source>
        <dbReference type="EMBL" id="PMC58508.1"/>
    </source>
</evidence>
<evidence type="ECO:0000259" key="1">
    <source>
        <dbReference type="PROSITE" id="PS51733"/>
    </source>
</evidence>
<dbReference type="InterPro" id="IPR050664">
    <property type="entry name" value="Octanoyltrans_LipM/LipL"/>
</dbReference>
<dbReference type="Pfam" id="PF21948">
    <property type="entry name" value="LplA-B_cat"/>
    <property type="match status" value="1"/>
</dbReference>
<organism evidence="2 3">
    <name type="scientific">Dolosicoccus paucivorans</name>
    <dbReference type="NCBI Taxonomy" id="84521"/>
    <lineage>
        <taxon>Bacteria</taxon>
        <taxon>Bacillati</taxon>
        <taxon>Bacillota</taxon>
        <taxon>Bacilli</taxon>
        <taxon>Lactobacillales</taxon>
        <taxon>Aerococcaceae</taxon>
        <taxon>Dolosicoccus</taxon>
    </lineage>
</organism>
<dbReference type="GO" id="GO:0009249">
    <property type="term" value="P:protein lipoylation"/>
    <property type="evidence" value="ECO:0007669"/>
    <property type="project" value="UniProtKB-ARBA"/>
</dbReference>
<dbReference type="InterPro" id="IPR045864">
    <property type="entry name" value="aa-tRNA-synth_II/BPL/LPL"/>
</dbReference>
<keyword evidence="3" id="KW-1185">Reference proteome</keyword>
<dbReference type="GO" id="GO:0140096">
    <property type="term" value="F:catalytic activity, acting on a protein"/>
    <property type="evidence" value="ECO:0007669"/>
    <property type="project" value="UniProtKB-ARBA"/>
</dbReference>
<sequence>MDLQQFFTQRQWLIFDNRVSPHHLDNFSSLVYQDSFIRYVQDIQPATSQIGLIHLYPTASPTILLGARDTRLPKAQEGFQLLKEAGYQLIVRPHGGLAVVTDPGVVNLSFVVDTTHESISIDQGYEAMAYLIQSILAPYGAVIETYEIPDSYCPGKYDLVLNGKKIGGIAQRRFKQGITVAAYLSLDGNQDKRATLIREFYQVGQADDSYPQVNPQSMTTLEKELNRPYDLNQFVEDLSHWLQTTQRVQIGDFTTPEVESYYQRFYPQTTKRSQRIEQED</sequence>
<dbReference type="EMBL" id="PNHE01000012">
    <property type="protein sequence ID" value="PMC58508.1"/>
    <property type="molecule type" value="Genomic_DNA"/>
</dbReference>
<evidence type="ECO:0000313" key="3">
    <source>
        <dbReference type="Proteomes" id="UP000235682"/>
    </source>
</evidence>
<dbReference type="SUPFAM" id="SSF55681">
    <property type="entry name" value="Class II aaRS and biotin synthetases"/>
    <property type="match status" value="1"/>
</dbReference>
<proteinExistence type="predicted"/>
<dbReference type="Gene3D" id="3.30.930.10">
    <property type="entry name" value="Bira Bifunctional Protein, Domain 2"/>
    <property type="match status" value="1"/>
</dbReference>
<dbReference type="OrthoDB" id="2080934at2"/>
<accession>A0A1G8L5Q2</accession>
<feature type="domain" description="BPL/LPL catalytic" evidence="1">
    <location>
        <begin position="47"/>
        <end position="229"/>
    </location>
</feature>
<dbReference type="GO" id="GO:0016740">
    <property type="term" value="F:transferase activity"/>
    <property type="evidence" value="ECO:0007669"/>
    <property type="project" value="UniProtKB-ARBA"/>
</dbReference>
<dbReference type="InterPro" id="IPR004143">
    <property type="entry name" value="BPL_LPL_catalytic"/>
</dbReference>
<dbReference type="AlphaFoldDB" id="A0A1G8L5Q2"/>
<dbReference type="STRING" id="84521.SAMN04487994_101721"/>
<dbReference type="Proteomes" id="UP000235682">
    <property type="component" value="Unassembled WGS sequence"/>
</dbReference>
<dbReference type="PANTHER" id="PTHR43679:SF2">
    <property type="entry name" value="OCTANOYL-[GCVH]:PROTEIN N-OCTANOYLTRANSFERASE"/>
    <property type="match status" value="1"/>
</dbReference>
<dbReference type="RefSeq" id="WP_092085083.1">
    <property type="nucleotide sequence ID" value="NZ_FNEL01000017.1"/>
</dbReference>
<comment type="caution">
    <text evidence="2">The sequence shown here is derived from an EMBL/GenBank/DDBJ whole genome shotgun (WGS) entry which is preliminary data.</text>
</comment>
<name>A0A1G8L5Q2_9LACT</name>
<dbReference type="PANTHER" id="PTHR43679">
    <property type="entry name" value="OCTANOYLTRANSFERASE LIPM-RELATED"/>
    <property type="match status" value="1"/>
</dbReference>
<dbReference type="PROSITE" id="PS51733">
    <property type="entry name" value="BPL_LPL_CATALYTIC"/>
    <property type="match status" value="1"/>
</dbReference>
<reference evidence="2 3" key="1">
    <citation type="submission" date="2017-09" db="EMBL/GenBank/DDBJ databases">
        <title>Bacterial strain isolated from the female urinary microbiota.</title>
        <authorList>
            <person name="Thomas-White K."/>
            <person name="Kumar N."/>
            <person name="Forster S."/>
            <person name="Putonti C."/>
            <person name="Lawley T."/>
            <person name="Wolfe A.J."/>
        </authorList>
    </citation>
    <scope>NUCLEOTIDE SEQUENCE [LARGE SCALE GENOMIC DNA]</scope>
    <source>
        <strain evidence="2 3">UMB0852</strain>
    </source>
</reference>
<gene>
    <name evidence="2" type="ORF">CJ205_03995</name>
</gene>
<protein>
    <recommendedName>
        <fullName evidence="1">BPL/LPL catalytic domain-containing protein</fullName>
    </recommendedName>
</protein>